<name>A0A6J3HA66_SAPAP</name>
<accession>A0A6J3HA66</accession>
<feature type="compositionally biased region" description="Basic and acidic residues" evidence="1">
    <location>
        <begin position="24"/>
        <end position="33"/>
    </location>
</feature>
<reference evidence="3" key="1">
    <citation type="submission" date="2025-08" db="UniProtKB">
        <authorList>
            <consortium name="RefSeq"/>
        </authorList>
    </citation>
    <scope>IDENTIFICATION</scope>
    <source>
        <tissue evidence="3">Blood</tissue>
    </source>
</reference>
<feature type="compositionally biased region" description="Polar residues" evidence="1">
    <location>
        <begin position="51"/>
        <end position="68"/>
    </location>
</feature>
<dbReference type="CTD" id="340602"/>
<dbReference type="PANTHER" id="PTHR22467:SF1">
    <property type="entry name" value="EZH INHIBITORY PROTEIN"/>
    <property type="match status" value="1"/>
</dbReference>
<evidence type="ECO:0000313" key="3">
    <source>
        <dbReference type="RefSeq" id="XP_032126910.1"/>
    </source>
</evidence>
<evidence type="ECO:0000313" key="2">
    <source>
        <dbReference type="Proteomes" id="UP000504640"/>
    </source>
</evidence>
<dbReference type="InterPro" id="IPR052882">
    <property type="entry name" value="EZH_Inhibitor"/>
</dbReference>
<dbReference type="PANTHER" id="PTHR22467">
    <property type="entry name" value="EZH INHIBITORY PROTEIN-RELATED"/>
    <property type="match status" value="1"/>
</dbReference>
<proteinExistence type="predicted"/>
<dbReference type="GO" id="GO:0005634">
    <property type="term" value="C:nucleus"/>
    <property type="evidence" value="ECO:0007669"/>
    <property type="project" value="TreeGrafter"/>
</dbReference>
<feature type="compositionally biased region" description="Low complexity" evidence="1">
    <location>
        <begin position="187"/>
        <end position="209"/>
    </location>
</feature>
<dbReference type="GeneID" id="116544558"/>
<organism evidence="2 3">
    <name type="scientific">Sapajus apella</name>
    <name type="common">Brown-capped capuchin</name>
    <name type="synonym">Cebus apella</name>
    <dbReference type="NCBI Taxonomy" id="9515"/>
    <lineage>
        <taxon>Eukaryota</taxon>
        <taxon>Metazoa</taxon>
        <taxon>Chordata</taxon>
        <taxon>Craniata</taxon>
        <taxon>Vertebrata</taxon>
        <taxon>Euteleostomi</taxon>
        <taxon>Mammalia</taxon>
        <taxon>Eutheria</taxon>
        <taxon>Euarchontoglires</taxon>
        <taxon>Primates</taxon>
        <taxon>Haplorrhini</taxon>
        <taxon>Platyrrhini</taxon>
        <taxon>Cebidae</taxon>
        <taxon>Cebinae</taxon>
        <taxon>Sapajus</taxon>
    </lineage>
</organism>
<feature type="region of interest" description="Disordered" evidence="1">
    <location>
        <begin position="124"/>
        <end position="227"/>
    </location>
</feature>
<feature type="compositionally biased region" description="Low complexity" evidence="1">
    <location>
        <begin position="438"/>
        <end position="471"/>
    </location>
</feature>
<evidence type="ECO:0000256" key="1">
    <source>
        <dbReference type="SAM" id="MobiDB-lite"/>
    </source>
</evidence>
<dbReference type="Proteomes" id="UP000504640">
    <property type="component" value="Unplaced"/>
</dbReference>
<dbReference type="RefSeq" id="XP_032126910.1">
    <property type="nucleotide sequence ID" value="XM_032271019.1"/>
</dbReference>
<feature type="compositionally biased region" description="Low complexity" evidence="1">
    <location>
        <begin position="355"/>
        <end position="373"/>
    </location>
</feature>
<feature type="region of interest" description="Disordered" evidence="1">
    <location>
        <begin position="1"/>
        <end position="76"/>
    </location>
</feature>
<keyword evidence="2" id="KW-1185">Reference proteome</keyword>
<feature type="compositionally biased region" description="Low complexity" evidence="1">
    <location>
        <begin position="276"/>
        <end position="332"/>
    </location>
</feature>
<feature type="compositionally biased region" description="Polar residues" evidence="1">
    <location>
        <begin position="338"/>
        <end position="351"/>
    </location>
</feature>
<sequence length="521" mass="53983">MQQPRSSLSEGELGITVTQSNMETEQKHQRDKVPGIPNKEAAPASGDACRTGNQDPAASIPTVSSDASPSGCAALSSSRAGSTAAAIFIADENPGLPIMAPVSAERHSDLQACCSLHEDLGCEVPEGGSQAAVGPPPKATGHAEHPAGTKSPWNNRRRKQPCRDQGAWAQKPPGRCLFPRLLPPSSPGSQPSSRRRSQASTSSQATQPGPALLSHASEARPASQSLIALPASARHRYASAPGPVFRRCTAPPGLPFPPFAIHLDPARLSPESAPDPARLSRASAPGPARRGRASAPGPARRGRASAPGAASRGRASAPGAASRGRASAPGRALRSHTARSTPARRSTSMTPGTGLRSRSTQRRSVLLSRRSLSGPADENPSCGAGLRRLAFQSSSGSPDPEMPSRPSAPVWHAVRMRASSPSPPGRYFIPIPQQWDESSSSSSSSPSRSPGTSPSSSPTKISGQSSSSSSPEFLGLRSISTPSPASLRRALMPELYAPSPVPPEEQAEIESTAHPPPLPEL</sequence>
<gene>
    <name evidence="3" type="primary">EZHIP</name>
</gene>
<protein>
    <submittedName>
        <fullName evidence="3">EZH inhibitory protein</fullName>
    </submittedName>
</protein>
<feature type="region of interest" description="Disordered" evidence="1">
    <location>
        <begin position="242"/>
        <end position="521"/>
    </location>
</feature>
<dbReference type="AlphaFoldDB" id="A0A6J3HA66"/>